<keyword evidence="7" id="KW-1185">Reference proteome</keyword>
<comment type="subcellular location">
    <subcellularLocation>
        <location evidence="1">Cell membrane</location>
        <topology evidence="1">Multi-pass membrane protein</topology>
    </subcellularLocation>
</comment>
<feature type="transmembrane region" description="Helical" evidence="5">
    <location>
        <begin position="1043"/>
        <end position="1062"/>
    </location>
</feature>
<evidence type="ECO:0000256" key="3">
    <source>
        <dbReference type="ARBA" id="ARBA00022989"/>
    </source>
</evidence>
<evidence type="ECO:0000313" key="6">
    <source>
        <dbReference type="EMBL" id="RPA72216.1"/>
    </source>
</evidence>
<dbReference type="Gene3D" id="1.20.58.340">
    <property type="entry name" value="Magnesium transport protein CorA, transmembrane region"/>
    <property type="match status" value="1"/>
</dbReference>
<accession>A0A3N4HGK2</accession>
<evidence type="ECO:0008006" key="8">
    <source>
        <dbReference type="Google" id="ProtNLM"/>
    </source>
</evidence>
<dbReference type="GO" id="GO:0000287">
    <property type="term" value="F:magnesium ion binding"/>
    <property type="evidence" value="ECO:0007669"/>
    <property type="project" value="TreeGrafter"/>
</dbReference>
<keyword evidence="3 5" id="KW-1133">Transmembrane helix</keyword>
<dbReference type="InterPro" id="IPR002523">
    <property type="entry name" value="MgTranspt_CorA/ZnTranspt_ZntB"/>
</dbReference>
<organism evidence="6 7">
    <name type="scientific">Ascobolus immersus RN42</name>
    <dbReference type="NCBI Taxonomy" id="1160509"/>
    <lineage>
        <taxon>Eukaryota</taxon>
        <taxon>Fungi</taxon>
        <taxon>Dikarya</taxon>
        <taxon>Ascomycota</taxon>
        <taxon>Pezizomycotina</taxon>
        <taxon>Pezizomycetes</taxon>
        <taxon>Pezizales</taxon>
        <taxon>Ascobolaceae</taxon>
        <taxon>Ascobolus</taxon>
    </lineage>
</organism>
<dbReference type="Proteomes" id="UP000275078">
    <property type="component" value="Unassembled WGS sequence"/>
</dbReference>
<evidence type="ECO:0000256" key="5">
    <source>
        <dbReference type="SAM" id="Phobius"/>
    </source>
</evidence>
<dbReference type="SUPFAM" id="SSF144083">
    <property type="entry name" value="Magnesium transport protein CorA, transmembrane region"/>
    <property type="match status" value="1"/>
</dbReference>
<gene>
    <name evidence="6" type="ORF">BJ508DRAFT_419574</name>
</gene>
<dbReference type="InterPro" id="IPR045863">
    <property type="entry name" value="CorA_TM1_TM2"/>
</dbReference>
<dbReference type="GO" id="GO:0005886">
    <property type="term" value="C:plasma membrane"/>
    <property type="evidence" value="ECO:0007669"/>
    <property type="project" value="UniProtKB-SubCell"/>
</dbReference>
<evidence type="ECO:0000256" key="2">
    <source>
        <dbReference type="ARBA" id="ARBA00022692"/>
    </source>
</evidence>
<dbReference type="GO" id="GO:0015095">
    <property type="term" value="F:magnesium ion transmembrane transporter activity"/>
    <property type="evidence" value="ECO:0007669"/>
    <property type="project" value="TreeGrafter"/>
</dbReference>
<dbReference type="AlphaFoldDB" id="A0A3N4HGK2"/>
<dbReference type="STRING" id="1160509.A0A3N4HGK2"/>
<feature type="transmembrane region" description="Helical" evidence="5">
    <location>
        <begin position="1001"/>
        <end position="1023"/>
    </location>
</feature>
<evidence type="ECO:0000256" key="1">
    <source>
        <dbReference type="ARBA" id="ARBA00004651"/>
    </source>
</evidence>
<dbReference type="Pfam" id="PF01544">
    <property type="entry name" value="CorA"/>
    <property type="match status" value="1"/>
</dbReference>
<dbReference type="GO" id="GO:0015087">
    <property type="term" value="F:cobalt ion transmembrane transporter activity"/>
    <property type="evidence" value="ECO:0007669"/>
    <property type="project" value="TreeGrafter"/>
</dbReference>
<dbReference type="OrthoDB" id="5430750at2759"/>
<sequence length="1092" mass="124833">MGHKKRNALDIESSTAVNLDGTLVGRWIQYPKEGVPRILETSTNATDRLKGDRYEPYNPEILEIAYSQWQNDKNGKLRARLVETSPDHENTTFKWIHFKSKDPASTAKDIASPTEKDNIYLFQEEKFLFDRLKDNLDVVQDRQYQMLTQGGAWDIRTWFEDQNGLPHYAKTSCIPFHSRSFKCETAKPSRGRFPIRKANVSWREMYGPKQTDKTSSLVTFCSRTVLVTVAPCSREEMMGKLITIDNSKSESTEKEVDPDSSSVIRVITEHGHSYVFPIENCKTWFALLCFVRASCFRDRLVDIETCRFFLRGKDRIEINALNWYQKMVPGNRIVLDLDLEESKNLPIILDAIPATSSSSKPRTYELPEKHQSKRLFRAYKKYQNMNFFVGHTRDASEFSRFQKRQTSKIPVIITAEPDSFENDDLLTEGSRFGEGDQGDSASVNSMQSLQQQLVSEFQTFAADLVMDMAQQVATKLLQAQLPSSDMNTSGHIDTRLDTTNGHFDWIASFGRVEYPDPGLSTSRILSPHTGESQNLSNNAAVASTEEVPQIQPLFTWPLGYARIREQMKRFSVSAGLRLTLPGLPFVPDADHGGSFLQDVSDNLDDLITNLLDPDVFKALAIPLRSNATGVDQLLSFKRKQLVKDRSQLPLTLEDSFVTSCESLYRFFFPQDHKSYASLVYWASVQKITEILPTKSYDPFKTRLIKEMRGLLEDVLRTAGFIRSGVQQHTSENQHKECKLGRFYVIPKALPDAFLVLVQYLATVRLLLDSEYLETLVDEVPDTQPSRSATMDTSILLHQRSFSQDSSFSGSKELRAKIRSIERQKNYLDGKLITLMRKGCDQLISMDAHAYKRQTENCDSPNTESLILQIIQSLLERNYEVDKTSFQTSLSRTNRMTGAGIDQTEMHMIRGQLKEVITARNVLSQQMQVLDSFQRNSDWSGRSFEHLLECTATARMNKALLKRTREIVSRQLGEIEKFESRFRQEFERASRIVELNKETSEVALMVFTTVTTIFLPLSVVTGYFGMNTSDIRDMTAGSGIFWKTAVPIVVLFVVVTVPFAFYWRSIKKFLQRLWDFTFGNIARLVLTKKIKES</sequence>
<dbReference type="GO" id="GO:0050897">
    <property type="term" value="F:cobalt ion binding"/>
    <property type="evidence" value="ECO:0007669"/>
    <property type="project" value="TreeGrafter"/>
</dbReference>
<dbReference type="EMBL" id="ML119872">
    <property type="protein sequence ID" value="RPA72216.1"/>
    <property type="molecule type" value="Genomic_DNA"/>
</dbReference>
<reference evidence="6 7" key="1">
    <citation type="journal article" date="2018" name="Nat. Ecol. Evol.">
        <title>Pezizomycetes genomes reveal the molecular basis of ectomycorrhizal truffle lifestyle.</title>
        <authorList>
            <person name="Murat C."/>
            <person name="Payen T."/>
            <person name="Noel B."/>
            <person name="Kuo A."/>
            <person name="Morin E."/>
            <person name="Chen J."/>
            <person name="Kohler A."/>
            <person name="Krizsan K."/>
            <person name="Balestrini R."/>
            <person name="Da Silva C."/>
            <person name="Montanini B."/>
            <person name="Hainaut M."/>
            <person name="Levati E."/>
            <person name="Barry K.W."/>
            <person name="Belfiori B."/>
            <person name="Cichocki N."/>
            <person name="Clum A."/>
            <person name="Dockter R.B."/>
            <person name="Fauchery L."/>
            <person name="Guy J."/>
            <person name="Iotti M."/>
            <person name="Le Tacon F."/>
            <person name="Lindquist E.A."/>
            <person name="Lipzen A."/>
            <person name="Malagnac F."/>
            <person name="Mello A."/>
            <person name="Molinier V."/>
            <person name="Miyauchi S."/>
            <person name="Poulain J."/>
            <person name="Riccioni C."/>
            <person name="Rubini A."/>
            <person name="Sitrit Y."/>
            <person name="Splivallo R."/>
            <person name="Traeger S."/>
            <person name="Wang M."/>
            <person name="Zifcakova L."/>
            <person name="Wipf D."/>
            <person name="Zambonelli A."/>
            <person name="Paolocci F."/>
            <person name="Nowrousian M."/>
            <person name="Ottonello S."/>
            <person name="Baldrian P."/>
            <person name="Spatafora J.W."/>
            <person name="Henrissat B."/>
            <person name="Nagy L.G."/>
            <person name="Aury J.M."/>
            <person name="Wincker P."/>
            <person name="Grigoriev I.V."/>
            <person name="Bonfante P."/>
            <person name="Martin F.M."/>
        </authorList>
    </citation>
    <scope>NUCLEOTIDE SEQUENCE [LARGE SCALE GENOMIC DNA]</scope>
    <source>
        <strain evidence="6 7">RN42</strain>
    </source>
</reference>
<keyword evidence="2 5" id="KW-0812">Transmembrane</keyword>
<proteinExistence type="predicted"/>
<keyword evidence="4 5" id="KW-0472">Membrane</keyword>
<name>A0A3N4HGK2_ASCIM</name>
<protein>
    <recommendedName>
        <fullName evidence="8">Cora-domain-containing protein</fullName>
    </recommendedName>
</protein>
<dbReference type="PANTHER" id="PTHR46494">
    <property type="entry name" value="CORA FAMILY METAL ION TRANSPORTER (EUROFUNG)"/>
    <property type="match status" value="1"/>
</dbReference>
<evidence type="ECO:0000313" key="7">
    <source>
        <dbReference type="Proteomes" id="UP000275078"/>
    </source>
</evidence>
<dbReference type="PANTHER" id="PTHR46494:SF1">
    <property type="entry name" value="CORA FAMILY METAL ION TRANSPORTER (EUROFUNG)"/>
    <property type="match status" value="1"/>
</dbReference>
<evidence type="ECO:0000256" key="4">
    <source>
        <dbReference type="ARBA" id="ARBA00023136"/>
    </source>
</evidence>